<keyword evidence="5" id="KW-0998">Cell outer membrane</keyword>
<comment type="subcellular location">
    <subcellularLocation>
        <location evidence="1">Cell outer membrane</location>
    </subcellularLocation>
</comment>
<comment type="similarity">
    <text evidence="2">Belongs to the SusD family.</text>
</comment>
<proteinExistence type="inferred from homology"/>
<dbReference type="Proteomes" id="UP000186026">
    <property type="component" value="Unassembled WGS sequence"/>
</dbReference>
<keyword evidence="3" id="KW-0732">Signal</keyword>
<name>A0A1N7NCB9_9BACT</name>
<dbReference type="Gene3D" id="1.25.40.390">
    <property type="match status" value="1"/>
</dbReference>
<gene>
    <name evidence="8" type="ORF">SAMN05421761_10969</name>
</gene>
<evidence type="ECO:0000256" key="2">
    <source>
        <dbReference type="ARBA" id="ARBA00006275"/>
    </source>
</evidence>
<evidence type="ECO:0000256" key="3">
    <source>
        <dbReference type="ARBA" id="ARBA00022729"/>
    </source>
</evidence>
<dbReference type="InterPro" id="IPR012944">
    <property type="entry name" value="SusD_RagB_dom"/>
</dbReference>
<evidence type="ECO:0000259" key="7">
    <source>
        <dbReference type="Pfam" id="PF14322"/>
    </source>
</evidence>
<keyword evidence="9" id="KW-1185">Reference proteome</keyword>
<dbReference type="AlphaFoldDB" id="A0A1N7NCB9"/>
<evidence type="ECO:0000256" key="1">
    <source>
        <dbReference type="ARBA" id="ARBA00004442"/>
    </source>
</evidence>
<accession>A0A1N7NCB9</accession>
<evidence type="ECO:0000313" key="8">
    <source>
        <dbReference type="EMBL" id="SIS95881.1"/>
    </source>
</evidence>
<organism evidence="8 9">
    <name type="scientific">Belliella pelovolcani</name>
    <dbReference type="NCBI Taxonomy" id="529505"/>
    <lineage>
        <taxon>Bacteria</taxon>
        <taxon>Pseudomonadati</taxon>
        <taxon>Bacteroidota</taxon>
        <taxon>Cytophagia</taxon>
        <taxon>Cytophagales</taxon>
        <taxon>Cyclobacteriaceae</taxon>
        <taxon>Belliella</taxon>
    </lineage>
</organism>
<dbReference type="GO" id="GO:0009279">
    <property type="term" value="C:cell outer membrane"/>
    <property type="evidence" value="ECO:0007669"/>
    <property type="project" value="UniProtKB-SubCell"/>
</dbReference>
<sequence>MKKLIFIFTLSLGVLTFYSCDIDRTPFDSITSEDLANSETSAFNVTLGTYSRMRAWTENWHRLFEYPGDNVALSGTTSDPLFFSYNFNRIPNSSRTAGFWRSSYQIVVATNQVIGNVPEGSSPSNNQILAENYYIRALMHFSLVNIFGKPYNQGVNNPGVPLKLDAEPLNHPIRSSVGDVYDQVEADLLKAVSLFSENKTNVYASKEAAWALLSRLYLYKVDNQKAAEYADLVINSGRFSLLQTNRLADYPKLAPESNSETIFAVKFVKDVDYESNGWFTIGSLYANVQGAGWGEMYASRPYLELVREFPEDQRNKFIQPVVVDQNVTWGLFVRNNLTYGWTELTPQGEDFVYTHGGTTKLVEKEFNERGGISYHIDTDEGKKQILIDKRLDLRNNFPKYFILKCSGQEDQAHLWSPVVSRLAEMYLNKAEALAKQGQNAEALELVNVIRTRAGIPQTGLYNLGNLGGKTVLDVVLEERQLELSWEGHRKMDVFRNGRMMDRRYPGTHLAGNNPRQTILANENAIIEFIPEDQLLVHEGLTQNPG</sequence>
<dbReference type="SUPFAM" id="SSF48452">
    <property type="entry name" value="TPR-like"/>
    <property type="match status" value="1"/>
</dbReference>
<dbReference type="EMBL" id="FTOP01000009">
    <property type="protein sequence ID" value="SIS95881.1"/>
    <property type="molecule type" value="Genomic_DNA"/>
</dbReference>
<dbReference type="Pfam" id="PF07980">
    <property type="entry name" value="SusD_RagB"/>
    <property type="match status" value="1"/>
</dbReference>
<dbReference type="Pfam" id="PF14322">
    <property type="entry name" value="SusD-like_3"/>
    <property type="match status" value="1"/>
</dbReference>
<keyword evidence="4" id="KW-0472">Membrane</keyword>
<evidence type="ECO:0000313" key="9">
    <source>
        <dbReference type="Proteomes" id="UP000186026"/>
    </source>
</evidence>
<evidence type="ECO:0000256" key="4">
    <source>
        <dbReference type="ARBA" id="ARBA00023136"/>
    </source>
</evidence>
<evidence type="ECO:0000259" key="6">
    <source>
        <dbReference type="Pfam" id="PF07980"/>
    </source>
</evidence>
<evidence type="ECO:0000256" key="5">
    <source>
        <dbReference type="ARBA" id="ARBA00023237"/>
    </source>
</evidence>
<dbReference type="RefSeq" id="WP_076501577.1">
    <property type="nucleotide sequence ID" value="NZ_FTOP01000009.1"/>
</dbReference>
<dbReference type="OrthoDB" id="621570at2"/>
<reference evidence="9" key="1">
    <citation type="submission" date="2017-01" db="EMBL/GenBank/DDBJ databases">
        <authorList>
            <person name="Varghese N."/>
            <person name="Submissions S."/>
        </authorList>
    </citation>
    <scope>NUCLEOTIDE SEQUENCE [LARGE SCALE GENOMIC DNA]</scope>
    <source>
        <strain evidence="9">DSM 46698</strain>
    </source>
</reference>
<dbReference type="STRING" id="529505.SAMN05421761_10969"/>
<dbReference type="InterPro" id="IPR011990">
    <property type="entry name" value="TPR-like_helical_dom_sf"/>
</dbReference>
<feature type="domain" description="RagB/SusD" evidence="6">
    <location>
        <begin position="419"/>
        <end position="545"/>
    </location>
</feature>
<dbReference type="InterPro" id="IPR033985">
    <property type="entry name" value="SusD-like_N"/>
</dbReference>
<protein>
    <submittedName>
        <fullName evidence="8">Starch-binding associating with outer membrane</fullName>
    </submittedName>
</protein>
<feature type="domain" description="SusD-like N-terminal" evidence="7">
    <location>
        <begin position="93"/>
        <end position="218"/>
    </location>
</feature>
<dbReference type="PROSITE" id="PS51257">
    <property type="entry name" value="PROKAR_LIPOPROTEIN"/>
    <property type="match status" value="1"/>
</dbReference>